<gene>
    <name evidence="1" type="ORF">ACFPQB_08810</name>
</gene>
<reference evidence="2" key="1">
    <citation type="journal article" date="2019" name="Int. J. Syst. Evol. Microbiol.">
        <title>The Global Catalogue of Microorganisms (GCM) 10K type strain sequencing project: providing services to taxonomists for standard genome sequencing and annotation.</title>
        <authorList>
            <consortium name="The Broad Institute Genomics Platform"/>
            <consortium name="The Broad Institute Genome Sequencing Center for Infectious Disease"/>
            <person name="Wu L."/>
            <person name="Ma J."/>
        </authorList>
    </citation>
    <scope>NUCLEOTIDE SEQUENCE [LARGE SCALE GENOMIC DNA]</scope>
    <source>
        <strain evidence="2">YIM 94188</strain>
    </source>
</reference>
<evidence type="ECO:0000313" key="2">
    <source>
        <dbReference type="Proteomes" id="UP001596072"/>
    </source>
</evidence>
<dbReference type="RefSeq" id="WP_136436847.1">
    <property type="nucleotide sequence ID" value="NZ_JBHSNS010000003.1"/>
</dbReference>
<dbReference type="SUPFAM" id="SSF52540">
    <property type="entry name" value="P-loop containing nucleoside triphosphate hydrolases"/>
    <property type="match status" value="1"/>
</dbReference>
<dbReference type="EMBL" id="JBHSNS010000003">
    <property type="protein sequence ID" value="MFC5729019.1"/>
    <property type="molecule type" value="Genomic_DNA"/>
</dbReference>
<comment type="caution">
    <text evidence="1">The sequence shown here is derived from an EMBL/GenBank/DDBJ whole genome shotgun (WGS) entry which is preliminary data.</text>
</comment>
<evidence type="ECO:0000313" key="1">
    <source>
        <dbReference type="EMBL" id="MFC5729019.1"/>
    </source>
</evidence>
<protein>
    <recommendedName>
        <fullName evidence="3">Sulfotransferase family protein</fullName>
    </recommendedName>
</protein>
<dbReference type="InterPro" id="IPR027417">
    <property type="entry name" value="P-loop_NTPase"/>
</dbReference>
<dbReference type="Gene3D" id="3.40.50.300">
    <property type="entry name" value="P-loop containing nucleotide triphosphate hydrolases"/>
    <property type="match status" value="1"/>
</dbReference>
<keyword evidence="2" id="KW-1185">Reference proteome</keyword>
<name>A0ABW0ZHC1_9ACTN</name>
<accession>A0ABW0ZHC1</accession>
<proteinExistence type="predicted"/>
<sequence length="393" mass="44857">MRSVDMPEALPDGSRFLHIGMPKTGTTALQGAIKEARKELAAYGVHDVSRRRHEMKTVLAAVGTLPSYLPARERAEWEANWHRMAAEFRSSEARCTFWSSESLSQATRDRVQYLADNLGSDTHIVLTLRPLAPLLVSQWQEVLRRRGTETLEEWAEKHFASVRPDGKVMASWDRVMPHIHRFSIRRVIDEFGRVFGEDRIILVMGDSKDRLRNFRVFESLMGVPEILRSPELDNASLPYPEAEMLRHFNRAYTDRGGDHATWMFTVGELARRGLRELTTMATPYPIRGPRWIAERANEYTADWIEAVRDSDVTVVGDLHSLLTDPDEWDEKVEVPTTVSVETAGRLMDVGFAAALEYGERRRAEAGTGLDQYGGRELLREVGRRAKRRVSRRG</sequence>
<dbReference type="Proteomes" id="UP001596072">
    <property type="component" value="Unassembled WGS sequence"/>
</dbReference>
<evidence type="ECO:0008006" key="3">
    <source>
        <dbReference type="Google" id="ProtNLM"/>
    </source>
</evidence>
<organism evidence="1 2">
    <name type="scientific">Nocardioides vastitatis</name>
    <dbReference type="NCBI Taxonomy" id="2568655"/>
    <lineage>
        <taxon>Bacteria</taxon>
        <taxon>Bacillati</taxon>
        <taxon>Actinomycetota</taxon>
        <taxon>Actinomycetes</taxon>
        <taxon>Propionibacteriales</taxon>
        <taxon>Nocardioidaceae</taxon>
        <taxon>Nocardioides</taxon>
    </lineage>
</organism>